<reference evidence="1 2" key="1">
    <citation type="journal article" date="2023" name="Plants (Basel)">
        <title>Bridging the Gap: Combining Genomics and Transcriptomics Approaches to Understand Stylosanthes scabra, an Orphan Legume from the Brazilian Caatinga.</title>
        <authorList>
            <person name="Ferreira-Neto J.R.C."/>
            <person name="da Silva M.D."/>
            <person name="Binneck E."/>
            <person name="de Melo N.F."/>
            <person name="da Silva R.H."/>
            <person name="de Melo A.L.T.M."/>
            <person name="Pandolfi V."/>
            <person name="Bustamante F.O."/>
            <person name="Brasileiro-Vidal A.C."/>
            <person name="Benko-Iseppon A.M."/>
        </authorList>
    </citation>
    <scope>NUCLEOTIDE SEQUENCE [LARGE SCALE GENOMIC DNA]</scope>
    <source>
        <tissue evidence="1">Leaves</tissue>
    </source>
</reference>
<name>A0ABU6QC82_9FABA</name>
<organism evidence="1 2">
    <name type="scientific">Stylosanthes scabra</name>
    <dbReference type="NCBI Taxonomy" id="79078"/>
    <lineage>
        <taxon>Eukaryota</taxon>
        <taxon>Viridiplantae</taxon>
        <taxon>Streptophyta</taxon>
        <taxon>Embryophyta</taxon>
        <taxon>Tracheophyta</taxon>
        <taxon>Spermatophyta</taxon>
        <taxon>Magnoliopsida</taxon>
        <taxon>eudicotyledons</taxon>
        <taxon>Gunneridae</taxon>
        <taxon>Pentapetalae</taxon>
        <taxon>rosids</taxon>
        <taxon>fabids</taxon>
        <taxon>Fabales</taxon>
        <taxon>Fabaceae</taxon>
        <taxon>Papilionoideae</taxon>
        <taxon>50 kb inversion clade</taxon>
        <taxon>dalbergioids sensu lato</taxon>
        <taxon>Dalbergieae</taxon>
        <taxon>Pterocarpus clade</taxon>
        <taxon>Stylosanthes</taxon>
    </lineage>
</organism>
<gene>
    <name evidence="1" type="ORF">PIB30_034188</name>
</gene>
<dbReference type="Proteomes" id="UP001341840">
    <property type="component" value="Unassembled WGS sequence"/>
</dbReference>
<protein>
    <submittedName>
        <fullName evidence="1">Uncharacterized protein</fullName>
    </submittedName>
</protein>
<accession>A0ABU6QC82</accession>
<proteinExistence type="predicted"/>
<dbReference type="EMBL" id="JASCZI010000158">
    <property type="protein sequence ID" value="MED6109501.1"/>
    <property type="molecule type" value="Genomic_DNA"/>
</dbReference>
<comment type="caution">
    <text evidence="1">The sequence shown here is derived from an EMBL/GenBank/DDBJ whole genome shotgun (WGS) entry which is preliminary data.</text>
</comment>
<sequence>MPVPPRWILREKLRALGMNPPLRRFPCFALPLQTAKQHSVGTTEPVLPCIGLRRRSSLPFRASTLGHPLLLSAEHHLLRRLDPASATPFGTAKTLMSYEVVDAIDGETRTK</sequence>
<keyword evidence="2" id="KW-1185">Reference proteome</keyword>
<evidence type="ECO:0000313" key="2">
    <source>
        <dbReference type="Proteomes" id="UP001341840"/>
    </source>
</evidence>
<evidence type="ECO:0000313" key="1">
    <source>
        <dbReference type="EMBL" id="MED6109501.1"/>
    </source>
</evidence>